<evidence type="ECO:0000313" key="3">
    <source>
        <dbReference type="EMBL" id="SUZ77055.1"/>
    </source>
</evidence>
<dbReference type="Gene3D" id="3.10.105.10">
    <property type="entry name" value="Dipeptide-binding Protein, Domain 3"/>
    <property type="match status" value="1"/>
</dbReference>
<dbReference type="AlphaFoldDB" id="A0A381QCK2"/>
<dbReference type="PANTHER" id="PTHR30290:SF38">
    <property type="entry name" value="D,D-DIPEPTIDE-BINDING PERIPLASMIC PROTEIN DDPA-RELATED"/>
    <property type="match status" value="1"/>
</dbReference>
<feature type="domain" description="Solute-binding protein family 5" evidence="2">
    <location>
        <begin position="128"/>
        <end position="513"/>
    </location>
</feature>
<dbReference type="SUPFAM" id="SSF53850">
    <property type="entry name" value="Periplasmic binding protein-like II"/>
    <property type="match status" value="1"/>
</dbReference>
<gene>
    <name evidence="3" type="ORF">METZ01_LOCUS29909</name>
</gene>
<sequence>MLLIIAVACGSDGSSEAVSDSKAPAAKAPAAKAPAAKAPAAKAPAAKATAVPSGAVPTAVPEKVTSAQATQAPVVAVTGSYGGVARMSAYADTKDWDPKGSSSLSSIQAVSQLYNQLVQMDTTDTSQIVCDLCDSWEISNGGETFTFTIPDGIKWIDGDDLTAVDIHNSMLRYGDLDGPSGRSGLWRNYTLEAKDGGVNLIDDNTIEFNLQFASGAFMRFLAVDYVKTLPKKALEIGLDLNQAETIIDNQLGSGPFVLDEYQRGNFYKVSKNENYFKDGRPFFDGIDHFIITDTGTLLAQFKAGQLDMSNGGFTNLAPTQAFELEKDTGGDYRPEAVSPSADWGLMMNIKKAPFDDARVREAIQLAIDYQQWNDLVFDNTSGVGCPLMGMAHTFEECLTWPGLRPKDGPGGADDVARAKALMAEAGYPDGFKTRYDVRQVGTYPDQCAVVKENLKSVLGIDGDITTYPSAAGYAFFGTSRAAESEGDWELACQGEGQVVLDVDGIMGGVYLKGATRNYTDWENDKVNAWFDAQKQEPDTDKRRAINKEMESFLFTQQDNHWVTLGWGILQWIIGPDIRGFNAPETVQTHFKHEDLWLDR</sequence>
<evidence type="ECO:0000256" key="1">
    <source>
        <dbReference type="ARBA" id="ARBA00022729"/>
    </source>
</evidence>
<evidence type="ECO:0000259" key="2">
    <source>
        <dbReference type="Pfam" id="PF00496"/>
    </source>
</evidence>
<dbReference type="InterPro" id="IPR030678">
    <property type="entry name" value="Peptide/Ni-bd"/>
</dbReference>
<reference evidence="3" key="1">
    <citation type="submission" date="2018-05" db="EMBL/GenBank/DDBJ databases">
        <authorList>
            <person name="Lanie J.A."/>
            <person name="Ng W.-L."/>
            <person name="Kazmierczak K.M."/>
            <person name="Andrzejewski T.M."/>
            <person name="Davidsen T.M."/>
            <person name="Wayne K.J."/>
            <person name="Tettelin H."/>
            <person name="Glass J.I."/>
            <person name="Rusch D."/>
            <person name="Podicherti R."/>
            <person name="Tsui H.-C.T."/>
            <person name="Winkler M.E."/>
        </authorList>
    </citation>
    <scope>NUCLEOTIDE SEQUENCE</scope>
</reference>
<name>A0A381QCK2_9ZZZZ</name>
<keyword evidence="1" id="KW-0732">Signal</keyword>
<dbReference type="CDD" id="cd00995">
    <property type="entry name" value="PBP2_NikA_DppA_OppA_like"/>
    <property type="match status" value="1"/>
</dbReference>
<dbReference type="GO" id="GO:1904680">
    <property type="term" value="F:peptide transmembrane transporter activity"/>
    <property type="evidence" value="ECO:0007669"/>
    <property type="project" value="TreeGrafter"/>
</dbReference>
<organism evidence="3">
    <name type="scientific">marine metagenome</name>
    <dbReference type="NCBI Taxonomy" id="408172"/>
    <lineage>
        <taxon>unclassified sequences</taxon>
        <taxon>metagenomes</taxon>
        <taxon>ecological metagenomes</taxon>
    </lineage>
</organism>
<dbReference type="GO" id="GO:0043190">
    <property type="term" value="C:ATP-binding cassette (ABC) transporter complex"/>
    <property type="evidence" value="ECO:0007669"/>
    <property type="project" value="InterPro"/>
</dbReference>
<dbReference type="InterPro" id="IPR000914">
    <property type="entry name" value="SBP_5_dom"/>
</dbReference>
<dbReference type="PANTHER" id="PTHR30290">
    <property type="entry name" value="PERIPLASMIC BINDING COMPONENT OF ABC TRANSPORTER"/>
    <property type="match status" value="1"/>
</dbReference>
<dbReference type="PIRSF" id="PIRSF002741">
    <property type="entry name" value="MppA"/>
    <property type="match status" value="1"/>
</dbReference>
<accession>A0A381QCK2</accession>
<dbReference type="GO" id="GO:0015833">
    <property type="term" value="P:peptide transport"/>
    <property type="evidence" value="ECO:0007669"/>
    <property type="project" value="TreeGrafter"/>
</dbReference>
<dbReference type="EMBL" id="UINC01001301">
    <property type="protein sequence ID" value="SUZ77055.1"/>
    <property type="molecule type" value="Genomic_DNA"/>
</dbReference>
<protein>
    <recommendedName>
        <fullName evidence="2">Solute-binding protein family 5 domain-containing protein</fullName>
    </recommendedName>
</protein>
<dbReference type="InterPro" id="IPR039424">
    <property type="entry name" value="SBP_5"/>
</dbReference>
<dbReference type="GO" id="GO:0042597">
    <property type="term" value="C:periplasmic space"/>
    <property type="evidence" value="ECO:0007669"/>
    <property type="project" value="UniProtKB-ARBA"/>
</dbReference>
<proteinExistence type="predicted"/>
<dbReference type="Gene3D" id="3.40.190.10">
    <property type="entry name" value="Periplasmic binding protein-like II"/>
    <property type="match status" value="1"/>
</dbReference>
<dbReference type="Pfam" id="PF00496">
    <property type="entry name" value="SBP_bac_5"/>
    <property type="match status" value="1"/>
</dbReference>